<feature type="transmembrane region" description="Helical" evidence="7">
    <location>
        <begin position="97"/>
        <end position="119"/>
    </location>
</feature>
<evidence type="ECO:0000256" key="6">
    <source>
        <dbReference type="ARBA" id="ARBA00023136"/>
    </source>
</evidence>
<dbReference type="PANTHER" id="PTHR30589">
    <property type="entry name" value="PROLIPOPROTEIN DIACYLGLYCERYL TRANSFERASE"/>
    <property type="match status" value="1"/>
</dbReference>
<dbReference type="InterPro" id="IPR001640">
    <property type="entry name" value="Lgt"/>
</dbReference>
<dbReference type="UniPathway" id="UPA00664"/>
<sequence>MTTTVLAYLPSPSQGVWHLGPVPIRAYALCIIVGIVAALVIGDRRWQARGGEPGVIYDIALWAVPFGLAGGRIYHVITDWKTYFGPTGKGFGAALQIWEGGLGIWGAVAFGAVGAWIACRLRGIPLPAFGDAIAPGIILAQGIGRLGNYFNQELYGRPTDVPWGLEIYERLNKFGQSDQLNGVSTGQVTAVVHPTFLYELIWNIAVFGFLIWVDRKFRIGHGRLFALYVASYCVGRFWVELMRSDTATEFAGIRVNTFTSTFVFIGAVVYIMLAPKGREEPESLRGKAADETEEGDEESLVDEAGKELVAAAAGTGVVAAATAAAREDTDDTDGTTDPAAASDEPGDETEPETEAATAVLTADGAEAMSVDEQPDDDEAVDEEADQEAEEPADELVELADEPEGEPEPAAAEEAEPAETIEPDEDEVFDAELAEALAEAAEDFAVVPESAGSDEAEVAAAESAADADGPSDAESAEVPAEAAADDAVVSEPAGTVDETEVAEEAAAEAADLEFESYDAELAEALAEAAEDMAVVVAPAETAESDEAREPVETDATESEEPSEPEEPDAPEAVEAPEALDENADETRAEPAAPTAVATAPVEPEKRRLRRWLRRNR</sequence>
<feature type="compositionally biased region" description="Acidic residues" evidence="8">
    <location>
        <begin position="291"/>
        <end position="300"/>
    </location>
</feature>
<reference evidence="9 10" key="1">
    <citation type="journal article" date="2013" name="Genome Announc.">
        <title>Draft genome sequence of MKD8, a conjugal recipient Mycobacterium smegmatis strain.</title>
        <authorList>
            <person name="Gray T.A."/>
            <person name="Palumbo M.J."/>
            <person name="Derbyshire K.M."/>
        </authorList>
    </citation>
    <scope>NUCLEOTIDE SEQUENCE [LARGE SCALE GENOMIC DNA]</scope>
    <source>
        <strain evidence="9 10">MKD8</strain>
    </source>
</reference>
<dbReference type="GO" id="GO:0042158">
    <property type="term" value="P:lipoprotein biosynthetic process"/>
    <property type="evidence" value="ECO:0007669"/>
    <property type="project" value="UniProtKB-UniRule"/>
</dbReference>
<name>A0A2U9PS88_MYCSE</name>
<feature type="compositionally biased region" description="Acidic residues" evidence="8">
    <location>
        <begin position="344"/>
        <end position="353"/>
    </location>
</feature>
<comment type="catalytic activity">
    <reaction evidence="7">
        <text>L-cysteinyl-[prolipoprotein] + a 1,2-diacyl-sn-glycero-3-phospho-(1'-sn-glycerol) = an S-1,2-diacyl-sn-glyceryl-L-cysteinyl-[prolipoprotein] + sn-glycerol 1-phosphate + H(+)</text>
        <dbReference type="Rhea" id="RHEA:56712"/>
        <dbReference type="Rhea" id="RHEA-COMP:14679"/>
        <dbReference type="Rhea" id="RHEA-COMP:14680"/>
        <dbReference type="ChEBI" id="CHEBI:15378"/>
        <dbReference type="ChEBI" id="CHEBI:29950"/>
        <dbReference type="ChEBI" id="CHEBI:57685"/>
        <dbReference type="ChEBI" id="CHEBI:64716"/>
        <dbReference type="ChEBI" id="CHEBI:140658"/>
        <dbReference type="EC" id="2.5.1.145"/>
    </reaction>
</comment>
<feature type="transmembrane region" description="Helical" evidence="7">
    <location>
        <begin position="126"/>
        <end position="144"/>
    </location>
</feature>
<gene>
    <name evidence="7" type="primary">lgt</name>
    <name evidence="9" type="ORF">D806_031810</name>
</gene>
<dbReference type="Proteomes" id="UP000011200">
    <property type="component" value="Chromosome"/>
</dbReference>
<feature type="compositionally biased region" description="Low complexity" evidence="8">
    <location>
        <begin position="457"/>
        <end position="467"/>
    </location>
</feature>
<evidence type="ECO:0000256" key="4">
    <source>
        <dbReference type="ARBA" id="ARBA00022692"/>
    </source>
</evidence>
<feature type="compositionally biased region" description="Acidic residues" evidence="8">
    <location>
        <begin position="551"/>
        <end position="570"/>
    </location>
</feature>
<evidence type="ECO:0000313" key="10">
    <source>
        <dbReference type="Proteomes" id="UP000011200"/>
    </source>
</evidence>
<evidence type="ECO:0000313" key="9">
    <source>
        <dbReference type="EMBL" id="AWT54155.1"/>
    </source>
</evidence>
<evidence type="ECO:0000256" key="8">
    <source>
        <dbReference type="SAM" id="MobiDB-lite"/>
    </source>
</evidence>
<protein>
    <recommendedName>
        <fullName evidence="7">Phosphatidylglycerol--prolipoprotein diacylglyceryl transferase</fullName>
        <ecNumber evidence="7">2.5.1.145</ecNumber>
    </recommendedName>
</protein>
<dbReference type="NCBIfam" id="TIGR00544">
    <property type="entry name" value="lgt"/>
    <property type="match status" value="1"/>
</dbReference>
<comment type="subcellular location">
    <subcellularLocation>
        <location evidence="7">Cell membrane</location>
        <topology evidence="7">Multi-pass membrane protein</topology>
    </subcellularLocation>
</comment>
<dbReference type="Pfam" id="PF01790">
    <property type="entry name" value="LGT"/>
    <property type="match status" value="1"/>
</dbReference>
<evidence type="ECO:0000256" key="2">
    <source>
        <dbReference type="ARBA" id="ARBA00022475"/>
    </source>
</evidence>
<dbReference type="HAMAP" id="MF_01147">
    <property type="entry name" value="Lgt"/>
    <property type="match status" value="1"/>
</dbReference>
<feature type="compositionally biased region" description="Basic residues" evidence="8">
    <location>
        <begin position="605"/>
        <end position="615"/>
    </location>
</feature>
<dbReference type="GO" id="GO:0008961">
    <property type="term" value="F:phosphatidylglycerol-prolipoprotein diacylglyceryl transferase activity"/>
    <property type="evidence" value="ECO:0007669"/>
    <property type="project" value="UniProtKB-UniRule"/>
</dbReference>
<evidence type="ECO:0000256" key="1">
    <source>
        <dbReference type="ARBA" id="ARBA00007150"/>
    </source>
</evidence>
<evidence type="ECO:0000256" key="7">
    <source>
        <dbReference type="HAMAP-Rule" id="MF_01147"/>
    </source>
</evidence>
<keyword evidence="3 7" id="KW-0808">Transferase</keyword>
<accession>A0A2U9PS88</accession>
<feature type="compositionally biased region" description="Basic and acidic residues" evidence="8">
    <location>
        <begin position="281"/>
        <end position="290"/>
    </location>
</feature>
<keyword evidence="2 7" id="KW-1003">Cell membrane</keyword>
<comment type="pathway">
    <text evidence="7">Protein modification; lipoprotein biosynthesis (diacylglyceryl transfer).</text>
</comment>
<feature type="binding site" evidence="7">
    <location>
        <position position="145"/>
    </location>
    <ligand>
        <name>a 1,2-diacyl-sn-glycero-3-phospho-(1'-sn-glycerol)</name>
        <dbReference type="ChEBI" id="CHEBI:64716"/>
    </ligand>
</feature>
<dbReference type="AlphaFoldDB" id="A0A2U9PS88"/>
<feature type="transmembrane region" description="Helical" evidence="7">
    <location>
        <begin position="24"/>
        <end position="42"/>
    </location>
</feature>
<keyword evidence="6 7" id="KW-0472">Membrane</keyword>
<comment type="function">
    <text evidence="7">Catalyzes the transfer of the diacylglyceryl group from phosphatidylglycerol to the sulfhydryl group of the N-terminal cysteine of a prolipoprotein, the first step in the formation of mature lipoproteins.</text>
</comment>
<dbReference type="PANTHER" id="PTHR30589:SF0">
    <property type="entry name" value="PHOSPHATIDYLGLYCEROL--PROLIPOPROTEIN DIACYLGLYCERYL TRANSFERASE"/>
    <property type="match status" value="1"/>
</dbReference>
<dbReference type="RefSeq" id="WP_003894611.1">
    <property type="nucleotide sequence ID" value="NZ_CP027541.1"/>
</dbReference>
<feature type="compositionally biased region" description="Low complexity" evidence="8">
    <location>
        <begin position="475"/>
        <end position="495"/>
    </location>
</feature>
<feature type="region of interest" description="Disordered" evidence="8">
    <location>
        <begin position="532"/>
        <end position="615"/>
    </location>
</feature>
<feature type="compositionally biased region" description="Acidic residues" evidence="8">
    <location>
        <begin position="496"/>
        <end position="513"/>
    </location>
</feature>
<feature type="transmembrane region" description="Helical" evidence="7">
    <location>
        <begin position="251"/>
        <end position="273"/>
    </location>
</feature>
<organism evidence="9 10">
    <name type="scientific">Mycolicibacterium smegmatis (strain MKD8)</name>
    <name type="common">Mycobacterium smegmatis</name>
    <dbReference type="NCBI Taxonomy" id="1214915"/>
    <lineage>
        <taxon>Bacteria</taxon>
        <taxon>Bacillati</taxon>
        <taxon>Actinomycetota</taxon>
        <taxon>Actinomycetes</taxon>
        <taxon>Mycobacteriales</taxon>
        <taxon>Mycobacteriaceae</taxon>
        <taxon>Mycolicibacterium</taxon>
    </lineage>
</organism>
<comment type="similarity">
    <text evidence="1 7">Belongs to the Lgt family.</text>
</comment>
<reference evidence="10" key="2">
    <citation type="submission" date="2018-03" db="EMBL/GenBank/DDBJ databases">
        <authorList>
            <person name="Derbyshire K."/>
            <person name="Gray T.A."/>
            <person name="Champion M."/>
        </authorList>
    </citation>
    <scope>NUCLEOTIDE SEQUENCE [LARGE SCALE GENOMIC DNA]</scope>
    <source>
        <strain evidence="10">MKD8</strain>
    </source>
</reference>
<keyword evidence="5 7" id="KW-1133">Transmembrane helix</keyword>
<keyword evidence="9" id="KW-0449">Lipoprotein</keyword>
<feature type="transmembrane region" description="Helical" evidence="7">
    <location>
        <begin position="54"/>
        <end position="77"/>
    </location>
</feature>
<feature type="compositionally biased region" description="Acidic residues" evidence="8">
    <location>
        <begin position="372"/>
        <end position="432"/>
    </location>
</feature>
<feature type="transmembrane region" description="Helical" evidence="7">
    <location>
        <begin position="196"/>
        <end position="213"/>
    </location>
</feature>
<evidence type="ECO:0000256" key="3">
    <source>
        <dbReference type="ARBA" id="ARBA00022679"/>
    </source>
</evidence>
<dbReference type="EMBL" id="CP027541">
    <property type="protein sequence ID" value="AWT54155.1"/>
    <property type="molecule type" value="Genomic_DNA"/>
</dbReference>
<keyword evidence="4 7" id="KW-0812">Transmembrane</keyword>
<dbReference type="GO" id="GO:0005886">
    <property type="term" value="C:plasma membrane"/>
    <property type="evidence" value="ECO:0007669"/>
    <property type="project" value="UniProtKB-SubCell"/>
</dbReference>
<feature type="compositionally biased region" description="Low complexity" evidence="8">
    <location>
        <begin position="588"/>
        <end position="600"/>
    </location>
</feature>
<feature type="region of interest" description="Disordered" evidence="8">
    <location>
        <begin position="446"/>
        <end position="513"/>
    </location>
</feature>
<feature type="region of interest" description="Disordered" evidence="8">
    <location>
        <begin position="367"/>
        <end position="432"/>
    </location>
</feature>
<evidence type="ECO:0000256" key="5">
    <source>
        <dbReference type="ARBA" id="ARBA00022989"/>
    </source>
</evidence>
<feature type="region of interest" description="Disordered" evidence="8">
    <location>
        <begin position="321"/>
        <end position="355"/>
    </location>
</feature>
<proteinExistence type="inferred from homology"/>
<dbReference type="EC" id="2.5.1.145" evidence="7"/>
<feature type="region of interest" description="Disordered" evidence="8">
    <location>
        <begin position="281"/>
        <end position="300"/>
    </location>
</feature>
<dbReference type="PROSITE" id="PS01311">
    <property type="entry name" value="LGT"/>
    <property type="match status" value="1"/>
</dbReference>